<sequence>MPSEQKLEQTSLVACDCGQVAIELQGRPILVSECLCNSCREAASRLASLPGAKNILTSYGATGCAEYRKDCVRFISGAKYLREFRLTARSGTRRVIASCCNTPVLLELKGAHWLSIYLHLWKNGSRPVVKLRTMTGDLDDASILPSDVQNLKTHSLLFYVKLLGAWIKMGFKNPTIEISGKIEA</sequence>
<dbReference type="Gene3D" id="3.90.1590.10">
    <property type="entry name" value="glutathione-dependent formaldehyde- activating enzyme (gfa)"/>
    <property type="match status" value="1"/>
</dbReference>
<dbReference type="InterPro" id="IPR011057">
    <property type="entry name" value="Mss4-like_sf"/>
</dbReference>
<dbReference type="SUPFAM" id="SSF51316">
    <property type="entry name" value="Mss4-like"/>
    <property type="match status" value="1"/>
</dbReference>
<dbReference type="RefSeq" id="WP_221200375.1">
    <property type="nucleotide sequence ID" value="NZ_JACHWY010000001.1"/>
</dbReference>
<keyword evidence="2" id="KW-1185">Reference proteome</keyword>
<reference evidence="1 2" key="1">
    <citation type="submission" date="2020-08" db="EMBL/GenBank/DDBJ databases">
        <title>Genomic Encyclopedia of Type Strains, Phase III (KMG-III): the genomes of soil and plant-associated and newly described type strains.</title>
        <authorList>
            <person name="Whitman W."/>
        </authorList>
    </citation>
    <scope>NUCLEOTIDE SEQUENCE [LARGE SCALE GENOMIC DNA]</scope>
    <source>
        <strain evidence="1 2">CECT 8654</strain>
    </source>
</reference>
<comment type="caution">
    <text evidence="1">The sequence shown here is derived from an EMBL/GenBank/DDBJ whole genome shotgun (WGS) entry which is preliminary data.</text>
</comment>
<dbReference type="EMBL" id="JACHWY010000001">
    <property type="protein sequence ID" value="MBB3045903.1"/>
    <property type="molecule type" value="Genomic_DNA"/>
</dbReference>
<gene>
    <name evidence="1" type="ORF">FHR99_000139</name>
</gene>
<evidence type="ECO:0000313" key="2">
    <source>
        <dbReference type="Proteomes" id="UP000537130"/>
    </source>
</evidence>
<accession>A0A7W4Z4A8</accession>
<evidence type="ECO:0008006" key="3">
    <source>
        <dbReference type="Google" id="ProtNLM"/>
    </source>
</evidence>
<protein>
    <recommendedName>
        <fullName evidence="3">CENP-V/GFA domain-containing protein</fullName>
    </recommendedName>
</protein>
<organism evidence="1 2">
    <name type="scientific">Litorivivens lipolytica</name>
    <dbReference type="NCBI Taxonomy" id="1524264"/>
    <lineage>
        <taxon>Bacteria</taxon>
        <taxon>Pseudomonadati</taxon>
        <taxon>Pseudomonadota</taxon>
        <taxon>Gammaproteobacteria</taxon>
        <taxon>Litorivivens</taxon>
    </lineage>
</organism>
<dbReference type="AlphaFoldDB" id="A0A7W4Z4A8"/>
<dbReference type="Proteomes" id="UP000537130">
    <property type="component" value="Unassembled WGS sequence"/>
</dbReference>
<evidence type="ECO:0000313" key="1">
    <source>
        <dbReference type="EMBL" id="MBB3045903.1"/>
    </source>
</evidence>
<dbReference type="Pfam" id="PF19648">
    <property type="entry name" value="DUF6151"/>
    <property type="match status" value="1"/>
</dbReference>
<proteinExistence type="predicted"/>
<name>A0A7W4Z4A8_9GAMM</name>
<dbReference type="InterPro" id="IPR046149">
    <property type="entry name" value="DUF6151"/>
</dbReference>